<comment type="caution">
    <text evidence="1">The sequence shown here is derived from an EMBL/GenBank/DDBJ whole genome shotgun (WGS) entry which is preliminary data.</text>
</comment>
<dbReference type="EMBL" id="LJDB01000073">
    <property type="protein sequence ID" value="ONI39072.1"/>
    <property type="molecule type" value="Genomic_DNA"/>
</dbReference>
<keyword evidence="2" id="KW-1185">Reference proteome</keyword>
<protein>
    <submittedName>
        <fullName evidence="1">Molybdopterin-binding protein</fullName>
    </submittedName>
</protein>
<name>A0ACC8XA37_9FIRM</name>
<organism evidence="1 2">
    <name type="scientific">Candidatus Epulonipiscium fishelsonii</name>
    <dbReference type="NCBI Taxonomy" id="77094"/>
    <lineage>
        <taxon>Bacteria</taxon>
        <taxon>Bacillati</taxon>
        <taxon>Bacillota</taxon>
        <taxon>Clostridia</taxon>
        <taxon>Lachnospirales</taxon>
        <taxon>Lachnospiraceae</taxon>
        <taxon>Candidatus Epulonipiscium</taxon>
    </lineage>
</organism>
<sequence length="341" mass="37721">MKKIRTIDAVGQILCHDLTKIVKDIEKGVKFKKGHIIQQEDIDVLLDMGKENLYVWKHKEGMLHENDAAFILRDICMGNGTVASDVKEGKIDIYSDIDGLLRINVDTLNQINMQDELMIATRHNNYPVKKGDLLAGTRVIPLVINQEKLDVAVKIANGDKLLEVLPYKDYKVGIVTTGSEVYNKRIEDTFTPVIIEKLKQYNLEVEHHEIVNDDKEMIVNAIKKLKNNGATMIICTGGMSVDPDDVTPSAIKESGATIISYGAPVLPGAMFLLGYFEDDLPIMGLPGCVMYSKSTVFDLVLPRIVAGVKLSKQDLAKLGHGGLCLRCPICAFPHCEFGKGV</sequence>
<evidence type="ECO:0000313" key="1">
    <source>
        <dbReference type="EMBL" id="ONI39072.1"/>
    </source>
</evidence>
<proteinExistence type="predicted"/>
<reference evidence="1" key="1">
    <citation type="submission" date="2016-08" db="EMBL/GenBank/DDBJ databases">
        <authorList>
            <person name="Ngugi D.K."/>
            <person name="Miyake S."/>
            <person name="Stingl U."/>
        </authorList>
    </citation>
    <scope>NUCLEOTIDE SEQUENCE</scope>
    <source>
        <strain evidence="1">SCG-B11WGA-EpuloA1</strain>
    </source>
</reference>
<accession>A0ACC8XA37</accession>
<dbReference type="Proteomes" id="UP000188605">
    <property type="component" value="Unassembled WGS sequence"/>
</dbReference>
<evidence type="ECO:0000313" key="2">
    <source>
        <dbReference type="Proteomes" id="UP000188605"/>
    </source>
</evidence>
<gene>
    <name evidence="1" type="ORF">AN396_09375</name>
</gene>